<organism evidence="2 3">
    <name type="scientific">Finegoldia dalianensis</name>
    <dbReference type="NCBI Taxonomy" id="3145239"/>
    <lineage>
        <taxon>Bacteria</taxon>
        <taxon>Bacillati</taxon>
        <taxon>Bacillota</taxon>
        <taxon>Tissierellia</taxon>
        <taxon>Tissierellales</taxon>
        <taxon>Peptoniphilaceae</taxon>
        <taxon>Finegoldia</taxon>
    </lineage>
</organism>
<evidence type="ECO:0000313" key="3">
    <source>
        <dbReference type="Proteomes" id="UP001634413"/>
    </source>
</evidence>
<name>A0ABW9KDP6_9FIRM</name>
<evidence type="ECO:0000313" key="2">
    <source>
        <dbReference type="EMBL" id="MFN2102474.1"/>
    </source>
</evidence>
<dbReference type="Proteomes" id="UP001634413">
    <property type="component" value="Unassembled WGS sequence"/>
</dbReference>
<gene>
    <name evidence="2" type="ORF">ABDJ34_06120</name>
</gene>
<proteinExistence type="predicted"/>
<protein>
    <recommendedName>
        <fullName evidence="4">DUF4179 domain-containing protein</fullName>
    </recommendedName>
</protein>
<dbReference type="RefSeq" id="WP_412701731.1">
    <property type="nucleotide sequence ID" value="NZ_JBDLBQ010000005.1"/>
</dbReference>
<evidence type="ECO:0008006" key="4">
    <source>
        <dbReference type="Google" id="ProtNLM"/>
    </source>
</evidence>
<keyword evidence="1" id="KW-1133">Transmembrane helix</keyword>
<comment type="caution">
    <text evidence="2">The sequence shown here is derived from an EMBL/GenBank/DDBJ whole genome shotgun (WGS) entry which is preliminary data.</text>
</comment>
<feature type="transmembrane region" description="Helical" evidence="1">
    <location>
        <begin position="50"/>
        <end position="71"/>
    </location>
</feature>
<sequence length="546" mass="62171">MRKINRENNNAEILFKAIGDLEEDSYKSTGGETIDPTTKARYKNFSWKKFGGLAACIALVIVSVSLLIDMLPGISSRGPSKKITTDESGSFMRYEGPILPLILGYADYMDDISAERKLTFDFFSTNIADSSPKRALLKDQYLIKNKGSAKKIKVFYPFISSADDLAYSYPKIEQDGKVLQAKLYYGKYTGDFVSSVNEIDPSETLNLMDYKSWKDYQKALNDGSYLKDALSHATDTKDIPVTVYSFTNSYYEESPQAKNPTLVAGIQIDRDKSKVISLGFDGFAKLDDGKEEFYQYSIPKKDEKSFHGDKRYLIILGQDTPRVKIEAQSTGGWDGYEDKSSKLRNNLKNAGADLDRQEMSLDEALDLTLPILFDGYKDNQSSREKGAAYWKFDNDIIPSYTLSYEEYKALYIRELYATGVLSEEPMMRYEDGNLDLMDVTNIQRIIYAEFEIDLGENKASQITISSYKQGSYDFYGKRNDQKIYGYDLLTNVDSAIDLDKFETEIIDYDKLDIGEQNFAFDLEKNIKSLILSKDLDHYFMEVTAKK</sequence>
<reference evidence="2 3" key="1">
    <citation type="journal article" date="2024" name="Anaerobe">
        <title>The identification of Finegoldia dalianensis sp. nov., isolated from the pus of a patient with skin abscess and genomic analysis of the strains belonging to Finegoldia genus.</title>
        <authorList>
            <person name="Li Y."/>
            <person name="Wang Y."/>
            <person name="Xiao D."/>
            <person name="Wang J."/>
            <person name="Jin D."/>
        </authorList>
    </citation>
    <scope>NUCLEOTIDE SEQUENCE [LARGE SCALE GENOMIC DNA]</scope>
    <source>
        <strain evidence="2 3">LY240594</strain>
    </source>
</reference>
<keyword evidence="3" id="KW-1185">Reference proteome</keyword>
<keyword evidence="1" id="KW-0472">Membrane</keyword>
<dbReference type="EMBL" id="JBDLBQ010000005">
    <property type="protein sequence ID" value="MFN2102474.1"/>
    <property type="molecule type" value="Genomic_DNA"/>
</dbReference>
<keyword evidence="1" id="KW-0812">Transmembrane</keyword>
<accession>A0ABW9KDP6</accession>
<evidence type="ECO:0000256" key="1">
    <source>
        <dbReference type="SAM" id="Phobius"/>
    </source>
</evidence>